<proteinExistence type="predicted"/>
<feature type="region of interest" description="Disordered" evidence="1">
    <location>
        <begin position="1191"/>
        <end position="1333"/>
    </location>
</feature>
<sequence length="1387" mass="159293">MALSFYQKHLLDKPLLKLNDIFKLQCADGNHLPYQGYIETEISTQGLQSSKKYPCIFLIVEDTDYHHKVPLLIGTNILSVLLNDLKTQHGVRYLQEAKLHTPWYLAFRCLALREKELSKNNFKLGIVKSAETSRITISPNSSTIVKGYVDGKIPYQSSCAMLQTTTNSSLHQDLDIVPTIITYNYEHQTEVPVHICNITTRTVTISPRAVLCELQTVNVENIPDQKEQQIDEKLDLINIATDNLTPGQYQEIRTFLDNNKDLFSWSGTDIGHVTSVEHNIELTDPTPFKQRHRRIPPSMYNEVRDHLQQLLEAGIIRKSKSPFTSNLVLCRKKNGELRMCVDYRQLNSRTKKDAYALPIVEEILENLSGNSYFTVLDAKSGYHQVNIKEEHKERTAFTVGPLGFYEYNRMPFGLSNSPATYQRLMEDCLGELHLNICFIFLDDLIIFSKTYEEHLHRLQLVFDKLRDTGLKLSPKKCNFLMQKVKYVGHIVSKEGIETDPDKTERVKNWPTPKTPEDVRKFLGFIGYYRRFIQNFSMIAKPLTSLMPIGKDKAKGKQVARKKWTWGKEQEEAFNILKDKLSSPPILGFPNYHLPFELHTDASALGLGAVLYQEQEGQKRVISYASRGLTKSEMNYPAHKMEFLALKWAISEKFKDYLYGHSFKVYTDNNPLTYVLSSAKLDATGHRWLADLSNFNFEIIYRPGKKNADADGLSRIKSETEDEKHIISEDSVKAICHSVHTDTLVDCFALGTQVLDNNDAGTPISDIQDIDWKQRQNLDPVIKEWKEVVRKGRKPKANEMKHTLDSYALLRNFNNLVLEDDILYRNTKINGEDRKQLVLPKFYINTVLDFLHNKFGHPGRERTISLVRDRFYWNGMFKDIEDWIKKCHRCIKRKTPTNQCAPLVNIETTYPLELVCMDFLTLERSKGGFQHILVITDHFTRFAQAVPTRNMTAKTTAEALFNNFITFYGIPTRLHSDQGANFVGNIIKELCNITGMTKSRTTPYHAMGNGMTERFNRTLLDMLGTLEPQQKSNWKPHVAPLVHAYNCTRHESTGHSPYYLLFGREPRLPVDLAFGINEQQQKSLTKYVEELRDRMKKAYEVATASAQQARSRQKENYDYKIRGSNIKEGDRVLVKVVAFDGKHKIADRWENDTYIIVKQPNPMIPVFVVKKENGEGKKRTLHRNLLLPIGYLEPSDTKRPIPAPRKQSQPITPSEKEKQQTDVIDSENDNDTDDEEVPVPQTVESFIPHDELDSTTEYEYSQIEDVEDAQQVESTDTEIRDQHSSADRVGMSHSGDNVDISGNTDGVPDNEEADVSQDDDNEYPRRSTRNRSQPAWMSSGDFIVNTIQRGKNGDWKEKVQYLQSLITTGSCKGFEEKVIDTMLSIIKE</sequence>
<dbReference type="InterPro" id="IPR012337">
    <property type="entry name" value="RNaseH-like_sf"/>
</dbReference>
<dbReference type="InterPro" id="IPR050951">
    <property type="entry name" value="Retrovirus_Pol_polyprotein"/>
</dbReference>
<evidence type="ECO:0000259" key="3">
    <source>
        <dbReference type="PROSITE" id="PS50994"/>
    </source>
</evidence>
<dbReference type="FunFam" id="3.10.20.370:FF:000001">
    <property type="entry name" value="Retrovirus-related Pol polyprotein from transposon 17.6-like protein"/>
    <property type="match status" value="1"/>
</dbReference>
<accession>A0AA88Y6D9</accession>
<dbReference type="Pfam" id="PF00665">
    <property type="entry name" value="rve"/>
    <property type="match status" value="1"/>
</dbReference>
<dbReference type="InterPro" id="IPR043502">
    <property type="entry name" value="DNA/RNA_pol_sf"/>
</dbReference>
<dbReference type="FunFam" id="3.30.420.10:FF:000269">
    <property type="entry name" value="Uncharacterized protein"/>
    <property type="match status" value="1"/>
</dbReference>
<dbReference type="SUPFAM" id="SSF53098">
    <property type="entry name" value="Ribonuclease H-like"/>
    <property type="match status" value="1"/>
</dbReference>
<feature type="compositionally biased region" description="Acidic residues" evidence="1">
    <location>
        <begin position="1307"/>
        <end position="1320"/>
    </location>
</feature>
<evidence type="ECO:0008006" key="6">
    <source>
        <dbReference type="Google" id="ProtNLM"/>
    </source>
</evidence>
<dbReference type="PANTHER" id="PTHR37984:SF15">
    <property type="entry name" value="INTEGRASE CATALYTIC DOMAIN-CONTAINING PROTEIN"/>
    <property type="match status" value="1"/>
</dbReference>
<dbReference type="Gene3D" id="3.30.70.270">
    <property type="match status" value="2"/>
</dbReference>
<dbReference type="PROSITE" id="PS50994">
    <property type="entry name" value="INTEGRASE"/>
    <property type="match status" value="1"/>
</dbReference>
<evidence type="ECO:0000259" key="2">
    <source>
        <dbReference type="PROSITE" id="PS50878"/>
    </source>
</evidence>
<feature type="compositionally biased region" description="Basic and acidic residues" evidence="1">
    <location>
        <begin position="1276"/>
        <end position="1285"/>
    </location>
</feature>
<dbReference type="PROSITE" id="PS50878">
    <property type="entry name" value="RT_POL"/>
    <property type="match status" value="1"/>
</dbReference>
<dbReference type="GO" id="GO:0015074">
    <property type="term" value="P:DNA integration"/>
    <property type="evidence" value="ECO:0007669"/>
    <property type="project" value="InterPro"/>
</dbReference>
<dbReference type="Gene3D" id="3.30.420.10">
    <property type="entry name" value="Ribonuclease H-like superfamily/Ribonuclease H"/>
    <property type="match status" value="1"/>
</dbReference>
<dbReference type="FunFam" id="1.10.340.70:FF:000001">
    <property type="entry name" value="Retrovirus-related Pol polyprotein from transposon gypsy-like Protein"/>
    <property type="match status" value="1"/>
</dbReference>
<dbReference type="Pfam" id="PF00078">
    <property type="entry name" value="RVT_1"/>
    <property type="match status" value="1"/>
</dbReference>
<feature type="domain" description="Integrase catalytic" evidence="3">
    <location>
        <begin position="906"/>
        <end position="1064"/>
    </location>
</feature>
<dbReference type="FunFam" id="3.30.70.270:FF:000020">
    <property type="entry name" value="Transposon Tf2-6 polyprotein-like Protein"/>
    <property type="match status" value="1"/>
</dbReference>
<dbReference type="InterPro" id="IPR036397">
    <property type="entry name" value="RNaseH_sf"/>
</dbReference>
<name>A0AA88Y6D9_PINIB</name>
<dbReference type="SUPFAM" id="SSF56672">
    <property type="entry name" value="DNA/RNA polymerases"/>
    <property type="match status" value="1"/>
</dbReference>
<dbReference type="Pfam" id="PF17921">
    <property type="entry name" value="Integrase_H2C2"/>
    <property type="match status" value="1"/>
</dbReference>
<organism evidence="4 5">
    <name type="scientific">Pinctada imbricata</name>
    <name type="common">Atlantic pearl-oyster</name>
    <name type="synonym">Pinctada martensii</name>
    <dbReference type="NCBI Taxonomy" id="66713"/>
    <lineage>
        <taxon>Eukaryota</taxon>
        <taxon>Metazoa</taxon>
        <taxon>Spiralia</taxon>
        <taxon>Lophotrochozoa</taxon>
        <taxon>Mollusca</taxon>
        <taxon>Bivalvia</taxon>
        <taxon>Autobranchia</taxon>
        <taxon>Pteriomorphia</taxon>
        <taxon>Pterioida</taxon>
        <taxon>Pterioidea</taxon>
        <taxon>Pteriidae</taxon>
        <taxon>Pinctada</taxon>
    </lineage>
</organism>
<gene>
    <name evidence="4" type="ORF">FSP39_010312</name>
</gene>
<dbReference type="Proteomes" id="UP001186944">
    <property type="component" value="Unassembled WGS sequence"/>
</dbReference>
<keyword evidence="5" id="KW-1185">Reference proteome</keyword>
<reference evidence="4" key="1">
    <citation type="submission" date="2019-08" db="EMBL/GenBank/DDBJ databases">
        <title>The improved chromosome-level genome for the pearl oyster Pinctada fucata martensii using PacBio sequencing and Hi-C.</title>
        <authorList>
            <person name="Zheng Z."/>
        </authorList>
    </citation>
    <scope>NUCLEOTIDE SEQUENCE</scope>
    <source>
        <strain evidence="4">ZZ-2019</strain>
        <tissue evidence="4">Adductor muscle</tissue>
    </source>
</reference>
<dbReference type="GO" id="GO:0003676">
    <property type="term" value="F:nucleic acid binding"/>
    <property type="evidence" value="ECO:0007669"/>
    <property type="project" value="InterPro"/>
</dbReference>
<dbReference type="Pfam" id="PF17919">
    <property type="entry name" value="RT_RNaseH_2"/>
    <property type="match status" value="1"/>
</dbReference>
<dbReference type="InterPro" id="IPR000477">
    <property type="entry name" value="RT_dom"/>
</dbReference>
<feature type="domain" description="Reverse transcriptase" evidence="2">
    <location>
        <begin position="311"/>
        <end position="491"/>
    </location>
</feature>
<comment type="caution">
    <text evidence="4">The sequence shown here is derived from an EMBL/GenBank/DDBJ whole genome shotgun (WGS) entry which is preliminary data.</text>
</comment>
<dbReference type="Gene3D" id="1.10.340.70">
    <property type="match status" value="1"/>
</dbReference>
<dbReference type="PANTHER" id="PTHR37984">
    <property type="entry name" value="PROTEIN CBG26694"/>
    <property type="match status" value="1"/>
</dbReference>
<dbReference type="CDD" id="cd01647">
    <property type="entry name" value="RT_LTR"/>
    <property type="match status" value="1"/>
</dbReference>
<dbReference type="Gene3D" id="3.10.10.10">
    <property type="entry name" value="HIV Type 1 Reverse Transcriptase, subunit A, domain 1"/>
    <property type="match status" value="1"/>
</dbReference>
<evidence type="ECO:0000256" key="1">
    <source>
        <dbReference type="SAM" id="MobiDB-lite"/>
    </source>
</evidence>
<dbReference type="InterPro" id="IPR041588">
    <property type="entry name" value="Integrase_H2C2"/>
</dbReference>
<dbReference type="EMBL" id="VSWD01000010">
    <property type="protein sequence ID" value="KAK3090241.1"/>
    <property type="molecule type" value="Genomic_DNA"/>
</dbReference>
<protein>
    <recommendedName>
        <fullName evidence="6">Reverse transcriptase</fullName>
    </recommendedName>
</protein>
<dbReference type="CDD" id="cd09274">
    <property type="entry name" value="RNase_HI_RT_Ty3"/>
    <property type="match status" value="1"/>
</dbReference>
<evidence type="ECO:0000313" key="4">
    <source>
        <dbReference type="EMBL" id="KAK3090241.1"/>
    </source>
</evidence>
<dbReference type="InterPro" id="IPR001584">
    <property type="entry name" value="Integrase_cat-core"/>
</dbReference>
<feature type="compositionally biased region" description="Acidic residues" evidence="1">
    <location>
        <begin position="1223"/>
        <end position="1236"/>
    </location>
</feature>
<evidence type="ECO:0000313" key="5">
    <source>
        <dbReference type="Proteomes" id="UP001186944"/>
    </source>
</evidence>
<dbReference type="InterPro" id="IPR043128">
    <property type="entry name" value="Rev_trsase/Diguanyl_cyclase"/>
</dbReference>
<dbReference type="InterPro" id="IPR041577">
    <property type="entry name" value="RT_RNaseH_2"/>
</dbReference>